<feature type="binding site" evidence="3">
    <location>
        <begin position="6"/>
        <end position="11"/>
    </location>
    <ligand>
        <name>ATP</name>
        <dbReference type="ChEBI" id="CHEBI:30616"/>
    </ligand>
</feature>
<evidence type="ECO:0000256" key="1">
    <source>
        <dbReference type="ARBA" id="ARBA00022679"/>
    </source>
</evidence>
<evidence type="ECO:0000313" key="6">
    <source>
        <dbReference type="Proteomes" id="UP000748752"/>
    </source>
</evidence>
<dbReference type="CDD" id="cd24008">
    <property type="entry name" value="ASKHA_NBD_GLK"/>
    <property type="match status" value="1"/>
</dbReference>
<dbReference type="HAMAP" id="MF_00524">
    <property type="entry name" value="Glucokinase"/>
    <property type="match status" value="1"/>
</dbReference>
<dbReference type="RefSeq" id="WP_200233060.1">
    <property type="nucleotide sequence ID" value="NZ_NRRV01000001.1"/>
</dbReference>
<dbReference type="Gene3D" id="3.40.367.20">
    <property type="match status" value="1"/>
</dbReference>
<organism evidence="5 6">
    <name type="scientific">Thiohalocapsa halophila</name>
    <dbReference type="NCBI Taxonomy" id="69359"/>
    <lineage>
        <taxon>Bacteria</taxon>
        <taxon>Pseudomonadati</taxon>
        <taxon>Pseudomonadota</taxon>
        <taxon>Gammaproteobacteria</taxon>
        <taxon>Chromatiales</taxon>
        <taxon>Chromatiaceae</taxon>
        <taxon>Thiohalocapsa</taxon>
    </lineage>
</organism>
<dbReference type="EC" id="2.7.1.2" evidence="3"/>
<dbReference type="PANTHER" id="PTHR47363:SF1">
    <property type="entry name" value="GLUCOKINASE"/>
    <property type="match status" value="1"/>
</dbReference>
<comment type="caution">
    <text evidence="5">The sequence shown here is derived from an EMBL/GenBank/DDBJ whole genome shotgun (WGS) entry which is preliminary data.</text>
</comment>
<keyword evidence="3" id="KW-0963">Cytoplasm</keyword>
<keyword evidence="6" id="KW-1185">Reference proteome</keyword>
<dbReference type="InterPro" id="IPR003836">
    <property type="entry name" value="Glucokinase"/>
</dbReference>
<proteinExistence type="inferred from homology"/>
<dbReference type="Pfam" id="PF02685">
    <property type="entry name" value="Glucokinase"/>
    <property type="match status" value="1"/>
</dbReference>
<comment type="subcellular location">
    <subcellularLocation>
        <location evidence="3">Cytoplasm</location>
    </subcellularLocation>
</comment>
<accession>A0ABS1CBI5</accession>
<evidence type="ECO:0000256" key="2">
    <source>
        <dbReference type="ARBA" id="ARBA00022777"/>
    </source>
</evidence>
<dbReference type="SUPFAM" id="SSF53067">
    <property type="entry name" value="Actin-like ATPase domain"/>
    <property type="match status" value="1"/>
</dbReference>
<keyword evidence="3" id="KW-0547">Nucleotide-binding</keyword>
<keyword evidence="2 3" id="KW-0418">Kinase</keyword>
<comment type="catalytic activity">
    <reaction evidence="3">
        <text>D-glucose + ATP = D-glucose 6-phosphate + ADP + H(+)</text>
        <dbReference type="Rhea" id="RHEA:17825"/>
        <dbReference type="ChEBI" id="CHEBI:4167"/>
        <dbReference type="ChEBI" id="CHEBI:15378"/>
        <dbReference type="ChEBI" id="CHEBI:30616"/>
        <dbReference type="ChEBI" id="CHEBI:61548"/>
        <dbReference type="ChEBI" id="CHEBI:456216"/>
        <dbReference type="EC" id="2.7.1.2"/>
    </reaction>
</comment>
<dbReference type="InterPro" id="IPR043129">
    <property type="entry name" value="ATPase_NBD"/>
</dbReference>
<dbReference type="Proteomes" id="UP000748752">
    <property type="component" value="Unassembled WGS sequence"/>
</dbReference>
<evidence type="ECO:0000313" key="5">
    <source>
        <dbReference type="EMBL" id="MBK1629280.1"/>
    </source>
</evidence>
<keyword evidence="3" id="KW-0067">ATP-binding</keyword>
<protein>
    <recommendedName>
        <fullName evidence="3">Glucokinase</fullName>
        <ecNumber evidence="3">2.7.1.2</ecNumber>
    </recommendedName>
    <alternativeName>
        <fullName evidence="3">Glucose kinase</fullName>
    </alternativeName>
</protein>
<dbReference type="PANTHER" id="PTHR47363">
    <property type="entry name" value="GLUCOKINASE"/>
    <property type="match status" value="1"/>
</dbReference>
<evidence type="ECO:0000256" key="3">
    <source>
        <dbReference type="HAMAP-Rule" id="MF_00524"/>
    </source>
</evidence>
<keyword evidence="3" id="KW-0324">Glycolysis</keyword>
<reference evidence="5 6" key="1">
    <citation type="journal article" date="2020" name="Microorganisms">
        <title>Osmotic Adaptation and Compatible Solute Biosynthesis of Phototrophic Bacteria as Revealed from Genome Analyses.</title>
        <authorList>
            <person name="Imhoff J.F."/>
            <person name="Rahn T."/>
            <person name="Kunzel S."/>
            <person name="Keller A."/>
            <person name="Neulinger S.C."/>
        </authorList>
    </citation>
    <scope>NUCLEOTIDE SEQUENCE [LARGE SCALE GENOMIC DNA]</scope>
    <source>
        <strain evidence="5 6">DSM 6210</strain>
    </source>
</reference>
<keyword evidence="1 3" id="KW-0808">Transferase</keyword>
<dbReference type="NCBIfam" id="TIGR00749">
    <property type="entry name" value="glk"/>
    <property type="match status" value="1"/>
</dbReference>
<gene>
    <name evidence="3 5" type="primary">glk</name>
    <name evidence="5" type="ORF">CKO31_00735</name>
</gene>
<name>A0ABS1CBI5_9GAMM</name>
<dbReference type="EMBL" id="NRRV01000001">
    <property type="protein sequence ID" value="MBK1629280.1"/>
    <property type="molecule type" value="Genomic_DNA"/>
</dbReference>
<sequence>MRVLVGDIGGTKTGLALAEVAGDAVTLSQPARYPSQDFSDLASLVRRYLEDTGASCDLGSFAVAGPVVQGRSKTTNLPWSLDAAALAKALGFRRAHLLNDLEAVAWGVAALRAEDVAEIQPGEPGSVGNACVVAAGTGLGEAGLYWDGARHHAFATEGGHTDFAPADEREFALLKHLQQRYGRVSWERVVSGMGIGNIYEFLAAWHRTEHPPAVADALAGDGDVPAAVAQCAAEGVHPCTEAMDLFGLLYGREAGNTALKLLALGGVYLGGGIAPKQLALLRAGGFLEGFLDKGRMRGLMERMPVRVILSQDVPLLGAARFVGG</sequence>
<comment type="similarity">
    <text evidence="3 4">Belongs to the bacterial glucokinase family.</text>
</comment>
<evidence type="ECO:0000256" key="4">
    <source>
        <dbReference type="RuleBase" id="RU004046"/>
    </source>
</evidence>
<dbReference type="Gene3D" id="3.30.420.40">
    <property type="match status" value="1"/>
</dbReference>